<dbReference type="SUPFAM" id="SSF56601">
    <property type="entry name" value="beta-lactamase/transpeptidase-like"/>
    <property type="match status" value="1"/>
</dbReference>
<evidence type="ECO:0000313" key="3">
    <source>
        <dbReference type="EMBL" id="UYG17403.1"/>
    </source>
</evidence>
<dbReference type="RefSeq" id="WP_263594612.1">
    <property type="nucleotide sequence ID" value="NZ_CP107020.1"/>
</dbReference>
<protein>
    <submittedName>
        <fullName evidence="3">Class A beta-lactamase-related serine hydrolase</fullName>
    </submittedName>
</protein>
<dbReference type="InterPro" id="IPR012338">
    <property type="entry name" value="Beta-lactam/transpept-like"/>
</dbReference>
<reference evidence="3" key="1">
    <citation type="submission" date="2022-10" db="EMBL/GenBank/DDBJ databases">
        <title>Whole-Genome Sequencing of Brachybacterium huguangmaarense BRM-3, Isolated from Betula schmidtii.</title>
        <authorList>
            <person name="Haam D."/>
        </authorList>
    </citation>
    <scope>NUCLEOTIDE SEQUENCE</scope>
    <source>
        <strain evidence="3">BRM-3</strain>
    </source>
</reference>
<evidence type="ECO:0000256" key="1">
    <source>
        <dbReference type="SAM" id="MobiDB-lite"/>
    </source>
</evidence>
<sequence length="275" mass="28895">MPAAGSERRPPPTTMPPPEPTEGHRLSFCLLDAAGSVLAERDPDRRFYAASTIKLCVLLAALRAADHGELDLAATVPASRTFTGADGTPFALEGDHLDPSHPPDGTPIEMRELLVRMIDRSSNEATNAVIARVGLEAIARVVGDLGLTDTRIERAIGDPSAIGRGLTNETTAADLATTMRAIVSGDAVSRASTALALGALRAQRIRVIATVVREGIVVGSKSGEVDGYRHDVALIGDPTLPDARVLAVMTSGYAPLEADEEIRRIARELLGDLAA</sequence>
<dbReference type="InterPro" id="IPR000871">
    <property type="entry name" value="Beta-lactam_class-A"/>
</dbReference>
<evidence type="ECO:0000313" key="4">
    <source>
        <dbReference type="Proteomes" id="UP001164305"/>
    </source>
</evidence>
<evidence type="ECO:0000259" key="2">
    <source>
        <dbReference type="Pfam" id="PF13354"/>
    </source>
</evidence>
<feature type="compositionally biased region" description="Pro residues" evidence="1">
    <location>
        <begin position="11"/>
        <end position="20"/>
    </location>
</feature>
<dbReference type="PANTHER" id="PTHR35333:SF3">
    <property type="entry name" value="BETA-LACTAMASE-TYPE TRANSPEPTIDASE FOLD CONTAINING PROTEIN"/>
    <property type="match status" value="1"/>
</dbReference>
<organism evidence="3 4">
    <name type="scientific">Brachybacterium huguangmaarense</name>
    <dbReference type="NCBI Taxonomy" id="1652028"/>
    <lineage>
        <taxon>Bacteria</taxon>
        <taxon>Bacillati</taxon>
        <taxon>Actinomycetota</taxon>
        <taxon>Actinomycetes</taxon>
        <taxon>Micrococcales</taxon>
        <taxon>Dermabacteraceae</taxon>
        <taxon>Brachybacterium</taxon>
    </lineage>
</organism>
<dbReference type="PANTHER" id="PTHR35333">
    <property type="entry name" value="BETA-LACTAMASE"/>
    <property type="match status" value="1"/>
</dbReference>
<dbReference type="InterPro" id="IPR045155">
    <property type="entry name" value="Beta-lactam_cat"/>
</dbReference>
<feature type="compositionally biased region" description="Basic and acidic residues" evidence="1">
    <location>
        <begin position="1"/>
        <end position="10"/>
    </location>
</feature>
<dbReference type="Pfam" id="PF13354">
    <property type="entry name" value="Beta-lactamase2"/>
    <property type="match status" value="1"/>
</dbReference>
<dbReference type="EMBL" id="CP107020">
    <property type="protein sequence ID" value="UYG17403.1"/>
    <property type="molecule type" value="Genomic_DNA"/>
</dbReference>
<dbReference type="GO" id="GO:0016787">
    <property type="term" value="F:hydrolase activity"/>
    <property type="evidence" value="ECO:0007669"/>
    <property type="project" value="UniProtKB-KW"/>
</dbReference>
<keyword evidence="3" id="KW-0378">Hydrolase</keyword>
<dbReference type="Gene3D" id="3.40.710.10">
    <property type="entry name" value="DD-peptidase/beta-lactamase superfamily"/>
    <property type="match status" value="1"/>
</dbReference>
<gene>
    <name evidence="3" type="ORF">BRM3_02930</name>
</gene>
<accession>A0ABY6G2G5</accession>
<proteinExistence type="predicted"/>
<name>A0ABY6G2G5_9MICO</name>
<dbReference type="Proteomes" id="UP001164305">
    <property type="component" value="Chromosome"/>
</dbReference>
<feature type="domain" description="Beta-lactamase class A catalytic" evidence="2">
    <location>
        <begin position="39"/>
        <end position="250"/>
    </location>
</feature>
<feature type="region of interest" description="Disordered" evidence="1">
    <location>
        <begin position="1"/>
        <end position="24"/>
    </location>
</feature>
<keyword evidence="4" id="KW-1185">Reference proteome</keyword>